<organism evidence="8 9">
    <name type="scientific">Aphis gossypii</name>
    <name type="common">Cotton aphid</name>
    <dbReference type="NCBI Taxonomy" id="80765"/>
    <lineage>
        <taxon>Eukaryota</taxon>
        <taxon>Metazoa</taxon>
        <taxon>Ecdysozoa</taxon>
        <taxon>Arthropoda</taxon>
        <taxon>Hexapoda</taxon>
        <taxon>Insecta</taxon>
        <taxon>Pterygota</taxon>
        <taxon>Neoptera</taxon>
        <taxon>Paraneoptera</taxon>
        <taxon>Hemiptera</taxon>
        <taxon>Sternorrhyncha</taxon>
        <taxon>Aphidomorpha</taxon>
        <taxon>Aphidoidea</taxon>
        <taxon>Aphididae</taxon>
        <taxon>Aphidini</taxon>
        <taxon>Aphis</taxon>
        <taxon>Aphis</taxon>
    </lineage>
</organism>
<evidence type="ECO:0000259" key="6">
    <source>
        <dbReference type="Pfam" id="PF07773"/>
    </source>
</evidence>
<accession>A0A9P0IS09</accession>
<dbReference type="InterPro" id="IPR057724">
    <property type="entry name" value="TCTN1-3_N"/>
</dbReference>
<evidence type="ECO:0000256" key="5">
    <source>
        <dbReference type="SAM" id="SignalP"/>
    </source>
</evidence>
<dbReference type="Pfam" id="PF07773">
    <property type="entry name" value="TCTN_DUF1619"/>
    <property type="match status" value="1"/>
</dbReference>
<dbReference type="InterPro" id="IPR040354">
    <property type="entry name" value="TCTN1-3"/>
</dbReference>
<sequence length="801" mass="88590">MMIGSRCTAFVTTIALLSAGFGYSDYVMPVIKDCAANETCSVQPTTVTTTATATATTKNVLNSTTVGSGNPQIVRYDVPGNDSKGSTLKDIILVDNTNIIPLGGDKTNGSRNATSGTSNITDIAKSSAGKANAKVTETNFTVKNATNTTSINITTAVVTTTTTVSTTTELTNISPPKYFLEYGTEVVHFISNKYCHCDLIYASCDINCCCDTDCTNHDLKTFTLCPDQPKSTLIKQESILFDSSLFYVVIENVPSDYFYPERDTIESETQVLTSLRKRDVFTWQDGKTINRHHPFTSTLRVDSAVFNNYDLTYKSLRWMYNIVSDVNNSEIKPFGLKNSALDSMCSVEQPVEYLKTKKTNCKTFVSNLTEMCNNYSSLSFKFYYDEKDLFKVVQPIYNNVHKTEKIGLVTIQATVYHHCFSANGSSYDCQIEKIGVGTSGEYPLHHQDYDPVYTGGVCHRAVDAVEYLVMHNGSRGVRRVDVHFYHRDVLDTGRPIYLDQKFSVRFNWATIRPAVESYERSGKPGYVTGSPILITMASKGVTKLRIPNTMNLPKPNGHGVCDVHTIKCRQPQQSVNFLESVDVRCRVRVQHRNMQLSKRPEDHTTPGGGVSFVDICNDIQNETMAVIGNYEGALVSSLGDPDVSRWIPFVVVKPPAAAQQSPPSEHRHSCPAIADGVHIRVLYSQVGPFDGPQATVLGVLANYTASAVTVGDHLQQQQQPSAAVTEVPVRVTVVFVDLTRPPVRTFAEPPTYEFRLPEDFYYPFWSSGGGRSVHKVHFVFVVVGLLLLHCCYGSCSTRVPV</sequence>
<dbReference type="AlphaFoldDB" id="A0A9P0IS09"/>
<evidence type="ECO:0008006" key="10">
    <source>
        <dbReference type="Google" id="ProtNLM"/>
    </source>
</evidence>
<evidence type="ECO:0000256" key="2">
    <source>
        <dbReference type="ARBA" id="ARBA00022729"/>
    </source>
</evidence>
<feature type="signal peptide" evidence="5">
    <location>
        <begin position="1"/>
        <end position="24"/>
    </location>
</feature>
<dbReference type="Proteomes" id="UP001154329">
    <property type="component" value="Chromosome 1"/>
</dbReference>
<feature type="chain" id="PRO_5040134370" description="Tectonic domain-containing protein" evidence="5">
    <location>
        <begin position="25"/>
        <end position="801"/>
    </location>
</feature>
<dbReference type="GO" id="GO:0060271">
    <property type="term" value="P:cilium assembly"/>
    <property type="evidence" value="ECO:0007669"/>
    <property type="project" value="TreeGrafter"/>
</dbReference>
<reference evidence="8" key="1">
    <citation type="submission" date="2022-02" db="EMBL/GenBank/DDBJ databases">
        <authorList>
            <person name="King R."/>
        </authorList>
    </citation>
    <scope>NUCLEOTIDE SEQUENCE</scope>
</reference>
<dbReference type="GO" id="GO:0035869">
    <property type="term" value="C:ciliary transition zone"/>
    <property type="evidence" value="ECO:0007669"/>
    <property type="project" value="TreeGrafter"/>
</dbReference>
<evidence type="ECO:0000256" key="3">
    <source>
        <dbReference type="ARBA" id="ARBA00022794"/>
    </source>
</evidence>
<evidence type="ECO:0000256" key="4">
    <source>
        <dbReference type="ARBA" id="ARBA00023180"/>
    </source>
</evidence>
<evidence type="ECO:0000259" key="7">
    <source>
        <dbReference type="Pfam" id="PF25752"/>
    </source>
</evidence>
<keyword evidence="3" id="KW-0970">Cilium biogenesis/degradation</keyword>
<reference evidence="8" key="2">
    <citation type="submission" date="2022-10" db="EMBL/GenBank/DDBJ databases">
        <authorList>
            <consortium name="ENA_rothamsted_submissions"/>
            <consortium name="culmorum"/>
            <person name="King R."/>
        </authorList>
    </citation>
    <scope>NUCLEOTIDE SEQUENCE</scope>
</reference>
<dbReference type="InterPro" id="IPR011677">
    <property type="entry name" value="TCTN1-3_dom"/>
</dbReference>
<keyword evidence="2 5" id="KW-0732">Signal</keyword>
<keyword evidence="4" id="KW-0325">Glycoprotein</keyword>
<comment type="similarity">
    <text evidence="1">Belongs to the tectonic family.</text>
</comment>
<dbReference type="EMBL" id="OU899034">
    <property type="protein sequence ID" value="CAH1714809.1"/>
    <property type="molecule type" value="Genomic_DNA"/>
</dbReference>
<dbReference type="PANTHER" id="PTHR14611">
    <property type="entry name" value="TECTONIC FAMILY MEMBER"/>
    <property type="match status" value="1"/>
</dbReference>
<evidence type="ECO:0000313" key="9">
    <source>
        <dbReference type="Proteomes" id="UP001154329"/>
    </source>
</evidence>
<name>A0A9P0IS09_APHGO</name>
<feature type="domain" description="Tectonic-1-3 N-terminal" evidence="7">
    <location>
        <begin position="191"/>
        <end position="227"/>
    </location>
</feature>
<feature type="domain" description="Tectonic-1-3" evidence="6">
    <location>
        <begin position="521"/>
        <end position="713"/>
    </location>
</feature>
<dbReference type="Pfam" id="PF25752">
    <property type="entry name" value="DUF1619_N"/>
    <property type="match status" value="1"/>
</dbReference>
<gene>
    <name evidence="8" type="ORF">APHIGO_LOCUS2927</name>
</gene>
<evidence type="ECO:0000256" key="1">
    <source>
        <dbReference type="ARBA" id="ARBA00007633"/>
    </source>
</evidence>
<keyword evidence="9" id="KW-1185">Reference proteome</keyword>
<protein>
    <recommendedName>
        <fullName evidence="10">Tectonic domain-containing protein</fullName>
    </recommendedName>
</protein>
<dbReference type="PANTHER" id="PTHR14611:SF2">
    <property type="entry name" value="TECTONIC"/>
    <property type="match status" value="1"/>
</dbReference>
<evidence type="ECO:0000313" key="8">
    <source>
        <dbReference type="EMBL" id="CAH1714809.1"/>
    </source>
</evidence>
<proteinExistence type="inferred from homology"/>